<accession>Z9JZ40</accession>
<keyword evidence="3" id="KW-1185">Reference proteome</keyword>
<name>Z9JZ40_9MICO</name>
<organism evidence="2 3">
    <name type="scientific">Brachybacterium phenoliresistens</name>
    <dbReference type="NCBI Taxonomy" id="396014"/>
    <lineage>
        <taxon>Bacteria</taxon>
        <taxon>Bacillati</taxon>
        <taxon>Actinomycetota</taxon>
        <taxon>Actinomycetes</taxon>
        <taxon>Micrococcales</taxon>
        <taxon>Dermabacteraceae</taxon>
        <taxon>Brachybacterium</taxon>
    </lineage>
</organism>
<dbReference type="OrthoDB" id="9775595at2"/>
<protein>
    <recommendedName>
        <fullName evidence="1">N-acetyltransferase domain-containing protein</fullName>
    </recommendedName>
</protein>
<dbReference type="Pfam" id="PF24553">
    <property type="entry name" value="Rv0428c_C"/>
    <property type="match status" value="1"/>
</dbReference>
<dbReference type="SUPFAM" id="SSF55729">
    <property type="entry name" value="Acyl-CoA N-acyltransferases (Nat)"/>
    <property type="match status" value="1"/>
</dbReference>
<dbReference type="PATRIC" id="fig|396014.3.peg.61"/>
<dbReference type="PANTHER" id="PTHR43072">
    <property type="entry name" value="N-ACETYLTRANSFERASE"/>
    <property type="match status" value="1"/>
</dbReference>
<reference evidence="2 3" key="1">
    <citation type="submission" date="2014-02" db="EMBL/GenBank/DDBJ databases">
        <title>Genome sequence of Brachybacterium phenoliresistens strain W13A50.</title>
        <authorList>
            <person name="Wang X."/>
        </authorList>
    </citation>
    <scope>NUCLEOTIDE SEQUENCE [LARGE SCALE GENOMIC DNA]</scope>
    <source>
        <strain evidence="2 3">W13A50</strain>
    </source>
</reference>
<feature type="domain" description="N-acetyltransferase" evidence="1">
    <location>
        <begin position="124"/>
        <end position="256"/>
    </location>
</feature>
<comment type="caution">
    <text evidence="2">The sequence shown here is derived from an EMBL/GenBank/DDBJ whole genome shotgun (WGS) entry which is preliminary data.</text>
</comment>
<dbReference type="GO" id="GO:0016747">
    <property type="term" value="F:acyltransferase activity, transferring groups other than amino-acyl groups"/>
    <property type="evidence" value="ECO:0007669"/>
    <property type="project" value="InterPro"/>
</dbReference>
<evidence type="ECO:0000259" key="1">
    <source>
        <dbReference type="PROSITE" id="PS51186"/>
    </source>
</evidence>
<dbReference type="eggNOG" id="COG0456">
    <property type="taxonomic scope" value="Bacteria"/>
</dbReference>
<dbReference type="InterPro" id="IPR016181">
    <property type="entry name" value="Acyl_CoA_acyltransferase"/>
</dbReference>
<proteinExistence type="predicted"/>
<gene>
    <name evidence="2" type="ORF">BF93_00320</name>
</gene>
<dbReference type="Proteomes" id="UP000023067">
    <property type="component" value="Unassembled WGS sequence"/>
</dbReference>
<dbReference type="Gene3D" id="3.40.630.30">
    <property type="match status" value="1"/>
</dbReference>
<evidence type="ECO:0000313" key="3">
    <source>
        <dbReference type="Proteomes" id="UP000023067"/>
    </source>
</evidence>
<sequence length="262" mass="27942">MTPRRPRIAPPSGSGLVETLLGGWRPLARIDVEGFALLRSRGVTRRANSAVALDAPADPAGAVDRIEQLCALTGERPLFRVLPGHGPDALDDLLAARGYRIGPVCDLLALPLTGAHTPDPAARIDVGPLPEDWFETLWRLSPREGEHARETVRDILAGTPAVHVAVSDTAVGRAALVDQGRRRTAVVNCVATDPAHRRRGLGRAVTQSLLASAAAAGAEQALLEVETDNPAALRLYRRLGFARFAGYHYRIGPDARPPGRAT</sequence>
<evidence type="ECO:0000313" key="2">
    <source>
        <dbReference type="EMBL" id="EWS83076.1"/>
    </source>
</evidence>
<dbReference type="EMBL" id="JDYK01000001">
    <property type="protein sequence ID" value="EWS83076.1"/>
    <property type="molecule type" value="Genomic_DNA"/>
</dbReference>
<dbReference type="HOGENOM" id="CLU_048109_0_1_11"/>
<dbReference type="InterPro" id="IPR056935">
    <property type="entry name" value="Rv0428c-like_C"/>
</dbReference>
<dbReference type="AlphaFoldDB" id="Z9JZ40"/>
<dbReference type="PROSITE" id="PS51186">
    <property type="entry name" value="GNAT"/>
    <property type="match status" value="1"/>
</dbReference>
<dbReference type="STRING" id="396014.BF93_00320"/>
<dbReference type="RefSeq" id="WP_051486332.1">
    <property type="nucleotide sequence ID" value="NZ_BAAAOW010000001.1"/>
</dbReference>
<dbReference type="InterPro" id="IPR000182">
    <property type="entry name" value="GNAT_dom"/>
</dbReference>